<dbReference type="EMBL" id="CP141261">
    <property type="protein sequence ID" value="WRL63611.1"/>
    <property type="molecule type" value="Genomic_DNA"/>
</dbReference>
<accession>A0ABZ1AYG4</accession>
<proteinExistence type="predicted"/>
<keyword evidence="1" id="KW-0472">Membrane</keyword>
<feature type="transmembrane region" description="Helical" evidence="1">
    <location>
        <begin position="49"/>
        <end position="71"/>
    </location>
</feature>
<organism evidence="2 3">
    <name type="scientific">Blastococcus brunescens</name>
    <dbReference type="NCBI Taxonomy" id="1564165"/>
    <lineage>
        <taxon>Bacteria</taxon>
        <taxon>Bacillati</taxon>
        <taxon>Actinomycetota</taxon>
        <taxon>Actinomycetes</taxon>
        <taxon>Geodermatophilales</taxon>
        <taxon>Geodermatophilaceae</taxon>
        <taxon>Blastococcus</taxon>
    </lineage>
</organism>
<name>A0ABZ1AYG4_9ACTN</name>
<keyword evidence="1" id="KW-0812">Transmembrane</keyword>
<dbReference type="Gene3D" id="1.20.1250.20">
    <property type="entry name" value="MFS general substrate transporter like domains"/>
    <property type="match status" value="1"/>
</dbReference>
<dbReference type="SUPFAM" id="SSF103473">
    <property type="entry name" value="MFS general substrate transporter"/>
    <property type="match status" value="1"/>
</dbReference>
<sequence length="93" mass="9412">MTASMTRPRRVAFAATLTLTMAGPPLVVIALSAFGPWVVADLDLTRAQFGSFATVAFAVAAALSAVGGRLVDRVGGRPAAMVVCGGPASSCCW</sequence>
<evidence type="ECO:0000313" key="2">
    <source>
        <dbReference type="EMBL" id="WRL63611.1"/>
    </source>
</evidence>
<evidence type="ECO:0000256" key="1">
    <source>
        <dbReference type="SAM" id="Phobius"/>
    </source>
</evidence>
<protein>
    <recommendedName>
        <fullName evidence="4">Major facilitator superfamily (MFS) profile domain-containing protein</fullName>
    </recommendedName>
</protein>
<reference evidence="2 3" key="1">
    <citation type="submission" date="2023-12" db="EMBL/GenBank/DDBJ databases">
        <title>Blastococcus brunescens sp. nov., an actonobacterium isolated from sandstone collected in sahara desert.</title>
        <authorList>
            <person name="Gtari M."/>
            <person name="Ghodhbane F."/>
        </authorList>
    </citation>
    <scope>NUCLEOTIDE SEQUENCE [LARGE SCALE GENOMIC DNA]</scope>
    <source>
        <strain evidence="2 3">BMG 8361</strain>
    </source>
</reference>
<keyword evidence="1" id="KW-1133">Transmembrane helix</keyword>
<gene>
    <name evidence="2" type="ORF">U6N30_28710</name>
</gene>
<evidence type="ECO:0000313" key="3">
    <source>
        <dbReference type="Proteomes" id="UP001324287"/>
    </source>
</evidence>
<evidence type="ECO:0008006" key="4">
    <source>
        <dbReference type="Google" id="ProtNLM"/>
    </source>
</evidence>
<keyword evidence="3" id="KW-1185">Reference proteome</keyword>
<dbReference type="RefSeq" id="WP_324274946.1">
    <property type="nucleotide sequence ID" value="NZ_CP141261.1"/>
</dbReference>
<dbReference type="InterPro" id="IPR036259">
    <property type="entry name" value="MFS_trans_sf"/>
</dbReference>
<dbReference type="Proteomes" id="UP001324287">
    <property type="component" value="Chromosome"/>
</dbReference>